<accession>A0A381W0K3</accession>
<organism evidence="1">
    <name type="scientific">marine metagenome</name>
    <dbReference type="NCBI Taxonomy" id="408172"/>
    <lineage>
        <taxon>unclassified sequences</taxon>
        <taxon>metagenomes</taxon>
        <taxon>ecological metagenomes</taxon>
    </lineage>
</organism>
<name>A0A381W0K3_9ZZZZ</name>
<proteinExistence type="predicted"/>
<protein>
    <submittedName>
        <fullName evidence="1">Uncharacterized protein</fullName>
    </submittedName>
</protein>
<sequence>NCNIISDSDVTPSSNFSNTPTDTLACMTFQKPTYEFDYKIFAPN</sequence>
<dbReference type="AlphaFoldDB" id="A0A381W0K3"/>
<feature type="non-terminal residue" evidence="1">
    <location>
        <position position="1"/>
    </location>
</feature>
<reference evidence="1" key="1">
    <citation type="submission" date="2018-05" db="EMBL/GenBank/DDBJ databases">
        <authorList>
            <person name="Lanie J.A."/>
            <person name="Ng W.-L."/>
            <person name="Kazmierczak K.M."/>
            <person name="Andrzejewski T.M."/>
            <person name="Davidsen T.M."/>
            <person name="Wayne K.J."/>
            <person name="Tettelin H."/>
            <person name="Glass J.I."/>
            <person name="Rusch D."/>
            <person name="Podicherti R."/>
            <person name="Tsui H.-C.T."/>
            <person name="Winkler M.E."/>
        </authorList>
    </citation>
    <scope>NUCLEOTIDE SEQUENCE</scope>
</reference>
<gene>
    <name evidence="1" type="ORF">METZ01_LOCUS98876</name>
</gene>
<evidence type="ECO:0000313" key="1">
    <source>
        <dbReference type="EMBL" id="SVA46022.1"/>
    </source>
</evidence>
<dbReference type="EMBL" id="UINC01010336">
    <property type="protein sequence ID" value="SVA46022.1"/>
    <property type="molecule type" value="Genomic_DNA"/>
</dbReference>